<organism evidence="2 3">
    <name type="scientific">Clostridium saudiense</name>
    <dbReference type="NCBI Taxonomy" id="1414720"/>
    <lineage>
        <taxon>Bacteria</taxon>
        <taxon>Bacillati</taxon>
        <taxon>Bacillota</taxon>
        <taxon>Clostridia</taxon>
        <taxon>Eubacteriales</taxon>
        <taxon>Clostridiaceae</taxon>
        <taxon>Clostridium</taxon>
    </lineage>
</organism>
<feature type="domain" description="DUF2383" evidence="1">
    <location>
        <begin position="5"/>
        <end position="112"/>
    </location>
</feature>
<evidence type="ECO:0000259" key="1">
    <source>
        <dbReference type="Pfam" id="PF09537"/>
    </source>
</evidence>
<dbReference type="EMBL" id="JACJLL010000004">
    <property type="protein sequence ID" value="MBM6817982.1"/>
    <property type="molecule type" value="Genomic_DNA"/>
</dbReference>
<sequence length="149" mass="16959">MSEKIIKELNKFLTGIHMGGATFKDYLDKAQNLELKSKLREIIESFKKHEEAITHRIEDLGGNASDSLGIRGNIAEAFEKIKLISVDTDAEVCEHAIKAMNMGIKNANKFMEENKNMEQSIMNDIKGVIKDYDNHLEILNNLKTKLCKY</sequence>
<dbReference type="Pfam" id="PF09537">
    <property type="entry name" value="DUF2383"/>
    <property type="match status" value="1"/>
</dbReference>
<dbReference type="InterPro" id="IPR019052">
    <property type="entry name" value="DUF2383"/>
</dbReference>
<comment type="caution">
    <text evidence="2">The sequence shown here is derived from an EMBL/GenBank/DDBJ whole genome shotgun (WGS) entry which is preliminary data.</text>
</comment>
<dbReference type="RefSeq" id="WP_204571739.1">
    <property type="nucleotide sequence ID" value="NZ_JACJLL010000004.1"/>
</dbReference>
<keyword evidence="3" id="KW-1185">Reference proteome</keyword>
<reference evidence="2 3" key="1">
    <citation type="journal article" date="2021" name="Sci. Rep.">
        <title>The distribution of antibiotic resistance genes in chicken gut microbiota commensals.</title>
        <authorList>
            <person name="Juricova H."/>
            <person name="Matiasovicova J."/>
            <person name="Kubasova T."/>
            <person name="Cejkova D."/>
            <person name="Rychlik I."/>
        </authorList>
    </citation>
    <scope>NUCLEOTIDE SEQUENCE [LARGE SCALE GENOMIC DNA]</scope>
    <source>
        <strain evidence="2 3">An435</strain>
    </source>
</reference>
<dbReference type="InterPro" id="IPR012347">
    <property type="entry name" value="Ferritin-like"/>
</dbReference>
<dbReference type="InterPro" id="IPR009078">
    <property type="entry name" value="Ferritin-like_SF"/>
</dbReference>
<evidence type="ECO:0000313" key="3">
    <source>
        <dbReference type="Proteomes" id="UP000767334"/>
    </source>
</evidence>
<evidence type="ECO:0000313" key="2">
    <source>
        <dbReference type="EMBL" id="MBM6817982.1"/>
    </source>
</evidence>
<accession>A0ABS2FD96</accession>
<dbReference type="SUPFAM" id="SSF47240">
    <property type="entry name" value="Ferritin-like"/>
    <property type="match status" value="1"/>
</dbReference>
<protein>
    <submittedName>
        <fullName evidence="2">DUF2383 domain-containing protein</fullName>
    </submittedName>
</protein>
<proteinExistence type="predicted"/>
<gene>
    <name evidence="2" type="ORF">H6A19_01275</name>
</gene>
<dbReference type="Gene3D" id="1.20.1260.10">
    <property type="match status" value="1"/>
</dbReference>
<name>A0ABS2FD96_9CLOT</name>
<dbReference type="Proteomes" id="UP000767334">
    <property type="component" value="Unassembled WGS sequence"/>
</dbReference>